<dbReference type="GO" id="GO:0003677">
    <property type="term" value="F:DNA binding"/>
    <property type="evidence" value="ECO:0007669"/>
    <property type="project" value="InterPro"/>
</dbReference>
<dbReference type="EMBL" id="LAZR01025994">
    <property type="protein sequence ID" value="KKL70111.1"/>
    <property type="molecule type" value="Genomic_DNA"/>
</dbReference>
<dbReference type="SUPFAM" id="SSF46955">
    <property type="entry name" value="Putative DNA-binding domain"/>
    <property type="match status" value="1"/>
</dbReference>
<feature type="domain" description="Helix-turn-helix" evidence="1">
    <location>
        <begin position="10"/>
        <end position="60"/>
    </location>
</feature>
<evidence type="ECO:0000313" key="2">
    <source>
        <dbReference type="EMBL" id="KKL70111.1"/>
    </source>
</evidence>
<gene>
    <name evidence="2" type="ORF">LCGC14_2108170</name>
</gene>
<comment type="caution">
    <text evidence="2">The sequence shown here is derived from an EMBL/GenBank/DDBJ whole genome shotgun (WGS) entry which is preliminary data.</text>
</comment>
<accession>A0A0F9EV00</accession>
<protein>
    <recommendedName>
        <fullName evidence="1">Helix-turn-helix domain-containing protein</fullName>
    </recommendedName>
</protein>
<name>A0A0F9EV00_9ZZZZ</name>
<dbReference type="Pfam" id="PF12728">
    <property type="entry name" value="HTH_17"/>
    <property type="match status" value="1"/>
</dbReference>
<dbReference type="Gene3D" id="3.90.105.50">
    <property type="match status" value="1"/>
</dbReference>
<dbReference type="AlphaFoldDB" id="A0A0F9EV00"/>
<proteinExistence type="predicted"/>
<organism evidence="2">
    <name type="scientific">marine sediment metagenome</name>
    <dbReference type="NCBI Taxonomy" id="412755"/>
    <lineage>
        <taxon>unclassified sequences</taxon>
        <taxon>metagenomes</taxon>
        <taxon>ecological metagenomes</taxon>
    </lineage>
</organism>
<reference evidence="2" key="1">
    <citation type="journal article" date="2015" name="Nature">
        <title>Complex archaea that bridge the gap between prokaryotes and eukaryotes.</title>
        <authorList>
            <person name="Spang A."/>
            <person name="Saw J.H."/>
            <person name="Jorgensen S.L."/>
            <person name="Zaremba-Niedzwiedzka K."/>
            <person name="Martijn J."/>
            <person name="Lind A.E."/>
            <person name="van Eijk R."/>
            <person name="Schleper C."/>
            <person name="Guy L."/>
            <person name="Ettema T.J."/>
        </authorList>
    </citation>
    <scope>NUCLEOTIDE SEQUENCE</scope>
</reference>
<dbReference type="NCBIfam" id="TIGR01764">
    <property type="entry name" value="excise"/>
    <property type="match status" value="1"/>
</dbReference>
<sequence length="67" mass="7709">MGAPQPQSDVLTLDEAAAFLRLHRNTLRKLAQDGKVPARKYGAQWRFSRRLLEEHLRERSQPDPDGL</sequence>
<dbReference type="InterPro" id="IPR038148">
    <property type="entry name" value="Tn1545/Tn916_Xis"/>
</dbReference>
<dbReference type="InterPro" id="IPR009061">
    <property type="entry name" value="DNA-bd_dom_put_sf"/>
</dbReference>
<dbReference type="InterPro" id="IPR010093">
    <property type="entry name" value="SinI_DNA-bd"/>
</dbReference>
<dbReference type="InterPro" id="IPR041657">
    <property type="entry name" value="HTH_17"/>
</dbReference>
<evidence type="ECO:0000259" key="1">
    <source>
        <dbReference type="Pfam" id="PF12728"/>
    </source>
</evidence>